<feature type="repeat" description="WD" evidence="11">
    <location>
        <begin position="697"/>
        <end position="740"/>
    </location>
</feature>
<dbReference type="InterPro" id="IPR015943">
    <property type="entry name" value="WD40/YVTN_repeat-like_dom_sf"/>
</dbReference>
<dbReference type="GO" id="GO:0005737">
    <property type="term" value="C:cytoplasm"/>
    <property type="evidence" value="ECO:0007669"/>
    <property type="project" value="UniProtKB-SubCell"/>
</dbReference>
<evidence type="ECO:0000256" key="2">
    <source>
        <dbReference type="ARBA" id="ARBA00004496"/>
    </source>
</evidence>
<dbReference type="InterPro" id="IPR011047">
    <property type="entry name" value="Quinoprotein_ADH-like_sf"/>
</dbReference>
<accession>A0A139HQ00</accession>
<keyword evidence="8" id="KW-0819">tRNA processing</keyword>
<keyword evidence="6" id="KW-0963">Cytoplasm</keyword>
<evidence type="ECO:0000256" key="6">
    <source>
        <dbReference type="ARBA" id="ARBA00022490"/>
    </source>
</evidence>
<feature type="repeat" description="WD" evidence="11">
    <location>
        <begin position="87"/>
        <end position="120"/>
    </location>
</feature>
<evidence type="ECO:0000256" key="10">
    <source>
        <dbReference type="ARBA" id="ARBA00023242"/>
    </source>
</evidence>
<feature type="repeat" description="WD" evidence="11">
    <location>
        <begin position="317"/>
        <end position="363"/>
    </location>
</feature>
<keyword evidence="10" id="KW-0539">Nucleus</keyword>
<dbReference type="UniPathway" id="UPA00988"/>
<evidence type="ECO:0000256" key="8">
    <source>
        <dbReference type="ARBA" id="ARBA00022694"/>
    </source>
</evidence>
<comment type="subcellular location">
    <subcellularLocation>
        <location evidence="2">Cytoplasm</location>
    </subcellularLocation>
    <subcellularLocation>
        <location evidence="1">Nucleus</location>
    </subcellularLocation>
</comment>
<dbReference type="AlphaFoldDB" id="A0A139HQ00"/>
<dbReference type="STRING" id="321146.A0A139HQ00"/>
<reference evidence="12 13" key="1">
    <citation type="submission" date="2015-07" db="EMBL/GenBank/DDBJ databases">
        <title>Comparative genomics of the Sigatoka disease complex on banana suggests a link between parallel evolutionary changes in Pseudocercospora fijiensis and Pseudocercospora eumusae and increased virulence on the banana host.</title>
        <authorList>
            <person name="Chang T.-C."/>
            <person name="Salvucci A."/>
            <person name="Crous P.W."/>
            <person name="Stergiopoulos I."/>
        </authorList>
    </citation>
    <scope>NUCLEOTIDE SEQUENCE [LARGE SCALE GENOMIC DNA]</scope>
    <source>
        <strain evidence="12 13">CBS 114824</strain>
    </source>
</reference>
<proteinExistence type="inferred from homology"/>
<evidence type="ECO:0000256" key="4">
    <source>
        <dbReference type="ARBA" id="ARBA00005881"/>
    </source>
</evidence>
<keyword evidence="13" id="KW-1185">Reference proteome</keyword>
<dbReference type="GO" id="GO:0033588">
    <property type="term" value="C:elongator holoenzyme complex"/>
    <property type="evidence" value="ECO:0007669"/>
    <property type="project" value="InterPro"/>
</dbReference>
<keyword evidence="9" id="KW-0677">Repeat</keyword>
<evidence type="ECO:0000256" key="1">
    <source>
        <dbReference type="ARBA" id="ARBA00004123"/>
    </source>
</evidence>
<sequence>MNLDVAAARNLWSKLAKPEFLRITTFNDRKLSMTEMVQTSLEYIAAGGNRHPSAADWAPRLLAFGAGNNIALWNPDDEEYRGVTGLLAGHTDTVNAVKVLERNDQRLIISGSADRTIRIWAASDQTRNGYHAIRCLAEHTASVNAIATLEGTSIFATGAADGTVKVWSLENATAELVQSISLKPRYFPLALALTVLSNGAVLLAVAGTSNSIQLYVSDQTGSDFALQATLRGHEGWIRSLDFTTERCDDSKDILLASASQDKYIRLWRLHQSQGGAVIDDPETAGIVLPAEKKSLSNKAHQVGSTEARYNVTFEALLIGHEDWIYTARWSPKGDEAGNPLLLSASADNSLSIWHADAGSGLWVCSSRLGEISSQKGSTTATGSTGGFWIGLWGPSGQSVVSLGRTGSWRRWAWDSKNDMWLQQLGIGGHVEEVRSLAWAPSGNYLLTTGSDQTTRSLSLWSRNDSSSWHETSRPQIHGYDLNCIATITENQFVSGADEKLLRVFNKPKAVDNLMAWLGNFAPSIAADLPDAANIPVLGLSNKAVATVDDDDATAHLENGNADEREAVDPSAVIHRSTLDLCQPPFEDHLARHTLWPEHEKLYGHGYEISTVATSHDGSLIATACKASAVDHAVIRLYETKDWREIKPPLTAHNLTVTSLAFSPDDKYLLSVSRDRQWAVFERGNESLGLYTLHATNVKGHSRMILDCDWLTLDAGAAFVTAGRDKSVKVWKLESGKAECVAALSARSSVTAVAVSRTSALTLVAFGTEEGNISIVKLNAETLAVEERTEIDDTISPSGAVNALRWRPHSEFGMAQRGEQLVAGSDDFSVRMYNIA</sequence>
<name>A0A139HQ00_9PEZI</name>
<comment type="similarity">
    <text evidence="4">Belongs to the WD repeat ELP2 family.</text>
</comment>
<organism evidence="12 13">
    <name type="scientific">Pseudocercospora eumusae</name>
    <dbReference type="NCBI Taxonomy" id="321146"/>
    <lineage>
        <taxon>Eukaryota</taxon>
        <taxon>Fungi</taxon>
        <taxon>Dikarya</taxon>
        <taxon>Ascomycota</taxon>
        <taxon>Pezizomycotina</taxon>
        <taxon>Dothideomycetes</taxon>
        <taxon>Dothideomycetidae</taxon>
        <taxon>Mycosphaerellales</taxon>
        <taxon>Mycosphaerellaceae</taxon>
        <taxon>Pseudocercospora</taxon>
    </lineage>
</organism>
<evidence type="ECO:0000256" key="11">
    <source>
        <dbReference type="PROSITE-ProRule" id="PRU00221"/>
    </source>
</evidence>
<feature type="repeat" description="WD" evidence="11">
    <location>
        <begin position="230"/>
        <end position="269"/>
    </location>
</feature>
<dbReference type="SUPFAM" id="SSF50998">
    <property type="entry name" value="Quinoprotein alcohol dehydrogenase-like"/>
    <property type="match status" value="1"/>
</dbReference>
<keyword evidence="7 11" id="KW-0853">WD repeat</keyword>
<dbReference type="SMART" id="SM00320">
    <property type="entry name" value="WD40"/>
    <property type="match status" value="11"/>
</dbReference>
<dbReference type="PRINTS" id="PR00320">
    <property type="entry name" value="GPROTEINBRPT"/>
</dbReference>
<comment type="caution">
    <text evidence="12">The sequence shown here is derived from an EMBL/GenBank/DDBJ whole genome shotgun (WGS) entry which is preliminary data.</text>
</comment>
<dbReference type="Pfam" id="PF00400">
    <property type="entry name" value="WD40"/>
    <property type="match status" value="8"/>
</dbReference>
<dbReference type="PANTHER" id="PTHR44111:SF1">
    <property type="entry name" value="ELONGATOR COMPLEX PROTEIN 2"/>
    <property type="match status" value="1"/>
</dbReference>
<evidence type="ECO:0000256" key="7">
    <source>
        <dbReference type="ARBA" id="ARBA00022574"/>
    </source>
</evidence>
<dbReference type="SUPFAM" id="SSF50978">
    <property type="entry name" value="WD40 repeat-like"/>
    <property type="match status" value="1"/>
</dbReference>
<feature type="repeat" description="WD" evidence="11">
    <location>
        <begin position="649"/>
        <end position="681"/>
    </location>
</feature>
<evidence type="ECO:0000256" key="9">
    <source>
        <dbReference type="ARBA" id="ARBA00022737"/>
    </source>
</evidence>
<dbReference type="GO" id="GO:0002098">
    <property type="term" value="P:tRNA wobble uridine modification"/>
    <property type="evidence" value="ECO:0007669"/>
    <property type="project" value="InterPro"/>
</dbReference>
<dbReference type="FunFam" id="2.130.10.10:FF:000400">
    <property type="entry name" value="Elongator acetyltransferase complex subunit 2"/>
    <property type="match status" value="1"/>
</dbReference>
<dbReference type="Gene3D" id="2.130.10.10">
    <property type="entry name" value="YVTN repeat-like/Quinoprotein amine dehydrogenase"/>
    <property type="match status" value="4"/>
</dbReference>
<protein>
    <recommendedName>
        <fullName evidence="5">Elongator complex protein 2</fullName>
    </recommendedName>
</protein>
<dbReference type="OrthoDB" id="27911at2759"/>
<feature type="repeat" description="WD" evidence="11">
    <location>
        <begin position="136"/>
        <end position="177"/>
    </location>
</feature>
<dbReference type="Proteomes" id="UP000070133">
    <property type="component" value="Unassembled WGS sequence"/>
</dbReference>
<dbReference type="PROSITE" id="PS50294">
    <property type="entry name" value="WD_REPEATS_REGION"/>
    <property type="match status" value="2"/>
</dbReference>
<dbReference type="PANTHER" id="PTHR44111">
    <property type="entry name" value="ELONGATOR COMPLEX PROTEIN 2"/>
    <property type="match status" value="1"/>
</dbReference>
<dbReference type="PROSITE" id="PS50082">
    <property type="entry name" value="WD_REPEATS_2"/>
    <property type="match status" value="7"/>
</dbReference>
<evidence type="ECO:0000256" key="5">
    <source>
        <dbReference type="ARBA" id="ARBA00020267"/>
    </source>
</evidence>
<dbReference type="EMBL" id="LFZN01000020">
    <property type="protein sequence ID" value="KXT04540.1"/>
    <property type="molecule type" value="Genomic_DNA"/>
</dbReference>
<dbReference type="InterPro" id="IPR001680">
    <property type="entry name" value="WD40_rpt"/>
</dbReference>
<comment type="pathway">
    <text evidence="3">tRNA modification; 5-methoxycarbonylmethyl-2-thiouridine-tRNA biosynthesis.</text>
</comment>
<evidence type="ECO:0000256" key="3">
    <source>
        <dbReference type="ARBA" id="ARBA00005043"/>
    </source>
</evidence>
<dbReference type="GO" id="GO:0005634">
    <property type="term" value="C:nucleus"/>
    <property type="evidence" value="ECO:0007669"/>
    <property type="project" value="UniProtKB-SubCell"/>
</dbReference>
<gene>
    <name evidence="12" type="ORF">AC578_8660</name>
</gene>
<dbReference type="InterPro" id="IPR036322">
    <property type="entry name" value="WD40_repeat_dom_sf"/>
</dbReference>
<evidence type="ECO:0000313" key="12">
    <source>
        <dbReference type="EMBL" id="KXT04540.1"/>
    </source>
</evidence>
<dbReference type="InterPro" id="IPR037289">
    <property type="entry name" value="Elp2"/>
</dbReference>
<feature type="repeat" description="WD" evidence="11">
    <location>
        <begin position="426"/>
        <end position="455"/>
    </location>
</feature>
<evidence type="ECO:0000313" key="13">
    <source>
        <dbReference type="Proteomes" id="UP000070133"/>
    </source>
</evidence>
<dbReference type="InterPro" id="IPR020472">
    <property type="entry name" value="WD40_PAC1"/>
</dbReference>